<proteinExistence type="predicted"/>
<gene>
    <name evidence="2" type="ORF">PCOR1329_LOCUS667</name>
</gene>
<feature type="compositionally biased region" description="Polar residues" evidence="1">
    <location>
        <begin position="419"/>
        <end position="430"/>
    </location>
</feature>
<reference evidence="2" key="1">
    <citation type="submission" date="2023-10" db="EMBL/GenBank/DDBJ databases">
        <authorList>
            <person name="Chen Y."/>
            <person name="Shah S."/>
            <person name="Dougan E. K."/>
            <person name="Thang M."/>
            <person name="Chan C."/>
        </authorList>
    </citation>
    <scope>NUCLEOTIDE SEQUENCE [LARGE SCALE GENOMIC DNA]</scope>
</reference>
<name>A0ABN9PC53_9DINO</name>
<accession>A0ABN9PC53</accession>
<feature type="compositionally biased region" description="Basic residues" evidence="1">
    <location>
        <begin position="240"/>
        <end position="251"/>
    </location>
</feature>
<comment type="caution">
    <text evidence="2">The sequence shown here is derived from an EMBL/GenBank/DDBJ whole genome shotgun (WGS) entry which is preliminary data.</text>
</comment>
<organism evidence="2 3">
    <name type="scientific">Prorocentrum cordatum</name>
    <dbReference type="NCBI Taxonomy" id="2364126"/>
    <lineage>
        <taxon>Eukaryota</taxon>
        <taxon>Sar</taxon>
        <taxon>Alveolata</taxon>
        <taxon>Dinophyceae</taxon>
        <taxon>Prorocentrales</taxon>
        <taxon>Prorocentraceae</taxon>
        <taxon>Prorocentrum</taxon>
    </lineage>
</organism>
<evidence type="ECO:0000313" key="3">
    <source>
        <dbReference type="Proteomes" id="UP001189429"/>
    </source>
</evidence>
<sequence>MAPKSADSAAARLPVLFAPAGAAFAGGLADPRAGLVQHQLRAAAGLEPELPEARIDFFWENAASMVERDVPCLSRLVFFESFPVNQAGDFGRVKRPRLHWASQGLLPTLEAESTVVMARSVEGARSAWRAQLMDPRPPSGERACGHRGALDGPTKPFRVAASPFQFRGKWRAHWPHGRVGLPCAWVREKLMGFQKGHAAPCTTSSEAKAEPDKHGALCKSSVDLSIAKWWLGWSATGRQSRARWPPRRRSRSPAPARAPGAAAADWAGGAALVRRGREEFAERRFVALGKHGASAHVLRGPRRWAAAASRRGNPFAVAPRRPREDAVAVDASWLQSQPQQLEAQGELRGAPLLCRRPPELPRQADVLLAELAKRGHAEWRDTGASRSIAPGPATARHRNGADLKAEGIQKFLPKRSPGRSLTPSSCSGERQGSWRGGAAQHINVLECQGALMAMQWRARSVARQQRAGSRLVDRTVNVVAFSRRRSSSRQLNQVARSISAWKLANSASSAKNPTGSPSRFADGRAARAGPWRLGDAQVGAQALKRCPRVAQQFVHDVGQGNYALSGVYHLLETREIALAAAILGEALGVASAAMKVRECAGFERWAASLQLFRAARRDSAELGAMRGALRGSQWRAALELLQGMRQRWVEPSAVTELTCASMPGSSWSIGLQLLARCGAASGPGPSMVADAAAVRSLERGQELDAALRRLCELLGRRARALRREIEADADADAHLADLAVARPRRLEDGCSK</sequence>
<evidence type="ECO:0000256" key="1">
    <source>
        <dbReference type="SAM" id="MobiDB-lite"/>
    </source>
</evidence>
<dbReference type="Proteomes" id="UP001189429">
    <property type="component" value="Unassembled WGS sequence"/>
</dbReference>
<keyword evidence="3" id="KW-1185">Reference proteome</keyword>
<feature type="region of interest" description="Disordered" evidence="1">
    <location>
        <begin position="240"/>
        <end position="260"/>
    </location>
</feature>
<evidence type="ECO:0000313" key="2">
    <source>
        <dbReference type="EMBL" id="CAK0788959.1"/>
    </source>
</evidence>
<protein>
    <submittedName>
        <fullName evidence="2">Uncharacterized protein</fullName>
    </submittedName>
</protein>
<dbReference type="EMBL" id="CAUYUJ010000148">
    <property type="protein sequence ID" value="CAK0788959.1"/>
    <property type="molecule type" value="Genomic_DNA"/>
</dbReference>
<feature type="region of interest" description="Disordered" evidence="1">
    <location>
        <begin position="413"/>
        <end position="434"/>
    </location>
</feature>